<keyword evidence="7 12" id="KW-0489">Methyltransferase</keyword>
<reference evidence="15 16" key="1">
    <citation type="journal article" date="2018" name="Int. J. Syst. Evol. Microbiol.">
        <title>Uliginosibacterium sediminicola sp. nov., isolated from freshwater sediment.</title>
        <authorList>
            <person name="Hwang W.M."/>
            <person name="Kim S.M."/>
            <person name="Kang K."/>
            <person name="Ahn T.Y."/>
        </authorList>
    </citation>
    <scope>NUCLEOTIDE SEQUENCE [LARGE SCALE GENOMIC DNA]</scope>
    <source>
        <strain evidence="15 16">M1-21</strain>
    </source>
</reference>
<dbReference type="RefSeq" id="WP_345919191.1">
    <property type="nucleotide sequence ID" value="NZ_JBDIVE010000003.1"/>
</dbReference>
<evidence type="ECO:0000256" key="1">
    <source>
        <dbReference type="ARBA" id="ARBA00004496"/>
    </source>
</evidence>
<keyword evidence="16" id="KW-1185">Reference proteome</keyword>
<dbReference type="InterPro" id="IPR046886">
    <property type="entry name" value="RsmE_MTase_dom"/>
</dbReference>
<dbReference type="Pfam" id="PF04452">
    <property type="entry name" value="Methyltrans_RNA"/>
    <property type="match status" value="1"/>
</dbReference>
<evidence type="ECO:0000256" key="8">
    <source>
        <dbReference type="ARBA" id="ARBA00022679"/>
    </source>
</evidence>
<dbReference type="PANTHER" id="PTHR30027:SF3">
    <property type="entry name" value="16S RRNA (URACIL(1498)-N(3))-METHYLTRANSFERASE"/>
    <property type="match status" value="1"/>
</dbReference>
<dbReference type="InterPro" id="IPR029028">
    <property type="entry name" value="Alpha/beta_knot_MTases"/>
</dbReference>
<dbReference type="NCBIfam" id="TIGR00046">
    <property type="entry name" value="RsmE family RNA methyltransferase"/>
    <property type="match status" value="1"/>
</dbReference>
<comment type="subcellular location">
    <subcellularLocation>
        <location evidence="1 12">Cytoplasm</location>
    </subcellularLocation>
</comment>
<evidence type="ECO:0000256" key="11">
    <source>
        <dbReference type="ARBA" id="ARBA00047944"/>
    </source>
</evidence>
<evidence type="ECO:0000256" key="4">
    <source>
        <dbReference type="ARBA" id="ARBA00013673"/>
    </source>
</evidence>
<dbReference type="Pfam" id="PF20260">
    <property type="entry name" value="PUA_4"/>
    <property type="match status" value="1"/>
</dbReference>
<dbReference type="InterPro" id="IPR029026">
    <property type="entry name" value="tRNA_m1G_MTases_N"/>
</dbReference>
<dbReference type="NCBIfam" id="NF008692">
    <property type="entry name" value="PRK11713.1-5"/>
    <property type="match status" value="1"/>
</dbReference>
<dbReference type="PANTHER" id="PTHR30027">
    <property type="entry name" value="RIBOSOMAL RNA SMALL SUBUNIT METHYLTRANSFERASE E"/>
    <property type="match status" value="1"/>
</dbReference>
<dbReference type="InterPro" id="IPR015947">
    <property type="entry name" value="PUA-like_sf"/>
</dbReference>
<accession>A0ABU9YY57</accession>
<dbReference type="GO" id="GO:0032259">
    <property type="term" value="P:methylation"/>
    <property type="evidence" value="ECO:0007669"/>
    <property type="project" value="UniProtKB-KW"/>
</dbReference>
<evidence type="ECO:0000256" key="2">
    <source>
        <dbReference type="ARBA" id="ARBA00005528"/>
    </source>
</evidence>
<organism evidence="15 16">
    <name type="scientific">Uliginosibacterium sediminicola</name>
    <dbReference type="NCBI Taxonomy" id="2024550"/>
    <lineage>
        <taxon>Bacteria</taxon>
        <taxon>Pseudomonadati</taxon>
        <taxon>Pseudomonadota</taxon>
        <taxon>Betaproteobacteria</taxon>
        <taxon>Rhodocyclales</taxon>
        <taxon>Zoogloeaceae</taxon>
        <taxon>Uliginosibacterium</taxon>
    </lineage>
</organism>
<dbReference type="Gene3D" id="3.40.1280.10">
    <property type="match status" value="1"/>
</dbReference>
<dbReference type="SUPFAM" id="SSF75217">
    <property type="entry name" value="alpha/beta knot"/>
    <property type="match status" value="1"/>
</dbReference>
<comment type="catalytic activity">
    <reaction evidence="11 12">
        <text>uridine(1498) in 16S rRNA + S-adenosyl-L-methionine = N(3)-methyluridine(1498) in 16S rRNA + S-adenosyl-L-homocysteine + H(+)</text>
        <dbReference type="Rhea" id="RHEA:42920"/>
        <dbReference type="Rhea" id="RHEA-COMP:10283"/>
        <dbReference type="Rhea" id="RHEA-COMP:10284"/>
        <dbReference type="ChEBI" id="CHEBI:15378"/>
        <dbReference type="ChEBI" id="CHEBI:57856"/>
        <dbReference type="ChEBI" id="CHEBI:59789"/>
        <dbReference type="ChEBI" id="CHEBI:65315"/>
        <dbReference type="ChEBI" id="CHEBI:74502"/>
        <dbReference type="EC" id="2.1.1.193"/>
    </reaction>
</comment>
<evidence type="ECO:0000313" key="15">
    <source>
        <dbReference type="EMBL" id="MEN3068422.1"/>
    </source>
</evidence>
<dbReference type="EC" id="2.1.1.193" evidence="3 12"/>
<dbReference type="PIRSF" id="PIRSF015601">
    <property type="entry name" value="MTase_slr0722"/>
    <property type="match status" value="1"/>
</dbReference>
<dbReference type="InterPro" id="IPR006700">
    <property type="entry name" value="RsmE"/>
</dbReference>
<comment type="similarity">
    <text evidence="2 12">Belongs to the RNA methyltransferase RsmE family.</text>
</comment>
<evidence type="ECO:0000256" key="12">
    <source>
        <dbReference type="PIRNR" id="PIRNR015601"/>
    </source>
</evidence>
<evidence type="ECO:0000256" key="9">
    <source>
        <dbReference type="ARBA" id="ARBA00022691"/>
    </source>
</evidence>
<proteinExistence type="inferred from homology"/>
<evidence type="ECO:0000259" key="13">
    <source>
        <dbReference type="Pfam" id="PF04452"/>
    </source>
</evidence>
<evidence type="ECO:0000259" key="14">
    <source>
        <dbReference type="Pfam" id="PF20260"/>
    </source>
</evidence>
<gene>
    <name evidence="15" type="ORF">ABDB84_08015</name>
</gene>
<comment type="caution">
    <text evidence="15">The sequence shown here is derived from an EMBL/GenBank/DDBJ whole genome shotgun (WGS) entry which is preliminary data.</text>
</comment>
<feature type="domain" description="Ribosomal RNA small subunit methyltransferase E methyltransferase" evidence="13">
    <location>
        <begin position="74"/>
        <end position="234"/>
    </location>
</feature>
<evidence type="ECO:0000313" key="16">
    <source>
        <dbReference type="Proteomes" id="UP001410394"/>
    </source>
</evidence>
<evidence type="ECO:0000256" key="7">
    <source>
        <dbReference type="ARBA" id="ARBA00022603"/>
    </source>
</evidence>
<dbReference type="GO" id="GO:0008168">
    <property type="term" value="F:methyltransferase activity"/>
    <property type="evidence" value="ECO:0007669"/>
    <property type="project" value="UniProtKB-KW"/>
</dbReference>
<sequence length="241" mass="26048">MTPRFYCPQTLQLDSPFVLPAEQAHHARQVLRLQAGDEVVVFNGEGGEYRGRLNIEGREIAVSFTAYDAVERRPPLEIHLVQGLASGDKMDWVVQKAGELGLSSVTPVAAERSVLKLVGERADKRVQHWQQVAVAAAEQCGCNRPLQVLSVHKSLAAVLAQDFAGERWLLDPDEGVALSRSEAPRGAVQILIGPEGGWSPAELATAHAAGCRRVQMGPRVLRTETAGLAVASAMLALWGDY</sequence>
<dbReference type="EMBL" id="JBDIVE010000003">
    <property type="protein sequence ID" value="MEN3068422.1"/>
    <property type="molecule type" value="Genomic_DNA"/>
</dbReference>
<evidence type="ECO:0000256" key="3">
    <source>
        <dbReference type="ARBA" id="ARBA00012328"/>
    </source>
</evidence>
<name>A0ABU9YY57_9RHOO</name>
<feature type="domain" description="Ribosomal RNA small subunit methyltransferase E PUA-like" evidence="14">
    <location>
        <begin position="19"/>
        <end position="57"/>
    </location>
</feature>
<dbReference type="CDD" id="cd18084">
    <property type="entry name" value="RsmE-like"/>
    <property type="match status" value="1"/>
</dbReference>
<dbReference type="SUPFAM" id="SSF88697">
    <property type="entry name" value="PUA domain-like"/>
    <property type="match status" value="1"/>
</dbReference>
<evidence type="ECO:0000256" key="5">
    <source>
        <dbReference type="ARBA" id="ARBA00022490"/>
    </source>
</evidence>
<dbReference type="Proteomes" id="UP001410394">
    <property type="component" value="Unassembled WGS sequence"/>
</dbReference>
<keyword evidence="6 12" id="KW-0698">rRNA processing</keyword>
<dbReference type="InterPro" id="IPR046887">
    <property type="entry name" value="RsmE_PUA-like"/>
</dbReference>
<protein>
    <recommendedName>
        <fullName evidence="4 12">Ribosomal RNA small subunit methyltransferase E</fullName>
        <ecNumber evidence="3 12">2.1.1.193</ecNumber>
    </recommendedName>
</protein>
<keyword evidence="5 12" id="KW-0963">Cytoplasm</keyword>
<keyword evidence="9 12" id="KW-0949">S-adenosyl-L-methionine</keyword>
<evidence type="ECO:0000256" key="6">
    <source>
        <dbReference type="ARBA" id="ARBA00022552"/>
    </source>
</evidence>
<evidence type="ECO:0000256" key="10">
    <source>
        <dbReference type="ARBA" id="ARBA00025699"/>
    </source>
</evidence>
<comment type="function">
    <text evidence="10 12">Specifically methylates the N3 position of the uracil ring of uridine 1498 (m3U1498) in 16S rRNA. Acts on the fully assembled 30S ribosomal subunit.</text>
</comment>
<keyword evidence="8 12" id="KW-0808">Transferase</keyword>
<dbReference type="Gene3D" id="2.40.240.20">
    <property type="entry name" value="Hypothetical PUA domain-like, domain 1"/>
    <property type="match status" value="1"/>
</dbReference>